<dbReference type="Proteomes" id="UP000261680">
    <property type="component" value="Unplaced"/>
</dbReference>
<keyword evidence="5" id="KW-0677">Repeat</keyword>
<dbReference type="CTD" id="57010"/>
<dbReference type="RefSeq" id="XP_040495455.1">
    <property type="nucleotide sequence ID" value="XM_040639521.1"/>
</dbReference>
<keyword evidence="6" id="KW-0106">Calcium</keyword>
<dbReference type="GeneID" id="103679517"/>
<comment type="subcellular location">
    <subcellularLocation>
        <location evidence="1">Cytoplasm</location>
    </subcellularLocation>
    <subcellularLocation>
        <location evidence="9">Presynapse</location>
    </subcellularLocation>
</comment>
<comment type="subunit">
    <text evidence="10">Interacts with CACNA1F and CACNA1D (via IQ domain) in a calcium independent manner. Interacts (via N-terminus) with UNC119.</text>
</comment>
<feature type="domain" description="EF-hand" evidence="13">
    <location>
        <begin position="326"/>
        <end position="361"/>
    </location>
</feature>
<proteinExistence type="predicted"/>
<dbReference type="FunFam" id="1.10.238.10:FF:000037">
    <property type="entry name" value="calcium-binding protein 1 isoform X2"/>
    <property type="match status" value="1"/>
</dbReference>
<feature type="region of interest" description="Disordered" evidence="12">
    <location>
        <begin position="58"/>
        <end position="235"/>
    </location>
</feature>
<dbReference type="InterPro" id="IPR043582">
    <property type="entry name" value="CaBP1/2/4/5"/>
</dbReference>
<feature type="compositionally biased region" description="Basic residues" evidence="12">
    <location>
        <begin position="96"/>
        <end position="109"/>
    </location>
</feature>
<dbReference type="GO" id="GO:0098793">
    <property type="term" value="C:presynapse"/>
    <property type="evidence" value="ECO:0007669"/>
    <property type="project" value="UniProtKB-SubCell"/>
</dbReference>
<keyword evidence="8" id="KW-0966">Cell projection</keyword>
<dbReference type="PANTHER" id="PTHR45917:SF4">
    <property type="entry name" value="CALCIUM-BINDING PROTEIN 4"/>
    <property type="match status" value="1"/>
</dbReference>
<evidence type="ECO:0000256" key="6">
    <source>
        <dbReference type="ARBA" id="ARBA00022837"/>
    </source>
</evidence>
<evidence type="ECO:0000256" key="11">
    <source>
        <dbReference type="ARBA" id="ARBA00067526"/>
    </source>
</evidence>
<organism evidence="14 15">
    <name type="scientific">Ursus maritimus</name>
    <name type="common">Polar bear</name>
    <name type="synonym">Thalarctos maritimus</name>
    <dbReference type="NCBI Taxonomy" id="29073"/>
    <lineage>
        <taxon>Eukaryota</taxon>
        <taxon>Metazoa</taxon>
        <taxon>Chordata</taxon>
        <taxon>Craniata</taxon>
        <taxon>Vertebrata</taxon>
        <taxon>Euteleostomi</taxon>
        <taxon>Mammalia</taxon>
        <taxon>Eutheria</taxon>
        <taxon>Laurasiatheria</taxon>
        <taxon>Carnivora</taxon>
        <taxon>Caniformia</taxon>
        <taxon>Ursidae</taxon>
        <taxon>Ursus</taxon>
    </lineage>
</organism>
<dbReference type="Pfam" id="PF00036">
    <property type="entry name" value="EF-hand_1"/>
    <property type="match status" value="1"/>
</dbReference>
<keyword evidence="2" id="KW-0963">Cytoplasm</keyword>
<evidence type="ECO:0000256" key="1">
    <source>
        <dbReference type="ARBA" id="ARBA00004496"/>
    </source>
</evidence>
<keyword evidence="3" id="KW-0597">Phosphoprotein</keyword>
<evidence type="ECO:0000313" key="15">
    <source>
        <dbReference type="RefSeq" id="XP_040495455.1"/>
    </source>
</evidence>
<dbReference type="Pfam" id="PF13499">
    <property type="entry name" value="EF-hand_7"/>
    <property type="match status" value="1"/>
</dbReference>
<feature type="compositionally biased region" description="Polar residues" evidence="12">
    <location>
        <begin position="438"/>
        <end position="448"/>
    </location>
</feature>
<dbReference type="FunFam" id="1.10.238.10:FF:000265">
    <property type="entry name" value="calcium-binding protein 4"/>
    <property type="match status" value="1"/>
</dbReference>
<evidence type="ECO:0000256" key="4">
    <source>
        <dbReference type="ARBA" id="ARBA00022723"/>
    </source>
</evidence>
<reference evidence="15" key="1">
    <citation type="submission" date="2025-08" db="UniProtKB">
        <authorList>
            <consortium name="RefSeq"/>
        </authorList>
    </citation>
    <scope>IDENTIFICATION</scope>
    <source>
        <tissue evidence="15">Whole blood</tissue>
    </source>
</reference>
<evidence type="ECO:0000256" key="9">
    <source>
        <dbReference type="ARBA" id="ARBA00034106"/>
    </source>
</evidence>
<dbReference type="GO" id="GO:0007601">
    <property type="term" value="P:visual perception"/>
    <property type="evidence" value="ECO:0007669"/>
    <property type="project" value="TreeGrafter"/>
</dbReference>
<dbReference type="PROSITE" id="PS00018">
    <property type="entry name" value="EF_HAND_1"/>
    <property type="match status" value="2"/>
</dbReference>
<dbReference type="GO" id="GO:0005509">
    <property type="term" value="F:calcium ion binding"/>
    <property type="evidence" value="ECO:0007669"/>
    <property type="project" value="InterPro"/>
</dbReference>
<dbReference type="CDD" id="cd00051">
    <property type="entry name" value="EFh"/>
    <property type="match status" value="1"/>
</dbReference>
<dbReference type="GO" id="GO:0005737">
    <property type="term" value="C:cytoplasm"/>
    <property type="evidence" value="ECO:0007669"/>
    <property type="project" value="UniProtKB-SubCell"/>
</dbReference>
<keyword evidence="14" id="KW-1185">Reference proteome</keyword>
<evidence type="ECO:0000256" key="8">
    <source>
        <dbReference type="ARBA" id="ARBA00023273"/>
    </source>
</evidence>
<evidence type="ECO:0000256" key="12">
    <source>
        <dbReference type="SAM" id="MobiDB-lite"/>
    </source>
</evidence>
<dbReference type="InterPro" id="IPR018247">
    <property type="entry name" value="EF_Hand_1_Ca_BS"/>
</dbReference>
<protein>
    <recommendedName>
        <fullName evidence="11">Calcium-binding protein 4</fullName>
    </recommendedName>
</protein>
<keyword evidence="7" id="KW-0770">Synapse</keyword>
<evidence type="ECO:0000313" key="14">
    <source>
        <dbReference type="Proteomes" id="UP000261680"/>
    </source>
</evidence>
<dbReference type="InterPro" id="IPR011992">
    <property type="entry name" value="EF-hand-dom_pair"/>
</dbReference>
<dbReference type="SUPFAM" id="SSF47473">
    <property type="entry name" value="EF-hand"/>
    <property type="match status" value="1"/>
</dbReference>
<dbReference type="InterPro" id="IPR002048">
    <property type="entry name" value="EF_hand_dom"/>
</dbReference>
<evidence type="ECO:0000256" key="3">
    <source>
        <dbReference type="ARBA" id="ARBA00022553"/>
    </source>
</evidence>
<sequence length="448" mass="48426">MAAATEAQSPRRLSGLQAWQLRPLLPLPCEGSPPAPVSLPVGGRAPAGLHGLLGPRFLRAPSLQGLPPLASLPQSYPLPGHSSQRASAKEESTVRSRARRSALARRQRNGLRQLSSRIRALPQADPTLQAPASTGSEPWAPPSPNRSGAEGLPLSRKRSKKERGLRGSRKGAGGSQEQTPIPGPEVPGSSKNPSGTGGGQEGAGPAAPGPASRRQSHRHRPSPQHDAAQKTYGPLLNRIFGKDRKLGPEELDELQAAFEEFDTDRDGYISYRDLGDCMRTLGYMPTEMELIEVSQHVKMQMGGRVDFEEFVELLSPKLREETAHMLGVRELRIAFQEFDRDRDGRITVAELRQAAPALLGEPLVGPELDEMLRDVDLNGDGTVDFDGPAHALPLLSSRVCDDASHPLRLQKGGCVAPWPQASRVRAVHPPHGAPQWKRLSSPQTSLEP</sequence>
<evidence type="ECO:0000256" key="7">
    <source>
        <dbReference type="ARBA" id="ARBA00023018"/>
    </source>
</evidence>
<keyword evidence="4" id="KW-0479">Metal-binding</keyword>
<evidence type="ECO:0000256" key="2">
    <source>
        <dbReference type="ARBA" id="ARBA00022490"/>
    </source>
</evidence>
<name>A0A8M1GKD8_URSMA</name>
<feature type="compositionally biased region" description="Low complexity" evidence="12">
    <location>
        <begin position="203"/>
        <end position="213"/>
    </location>
</feature>
<dbReference type="PANTHER" id="PTHR45917">
    <property type="entry name" value="CALCIUM-BINDING PROTEIN 1-RELATED"/>
    <property type="match status" value="1"/>
</dbReference>
<dbReference type="SMART" id="SM00054">
    <property type="entry name" value="EFh"/>
    <property type="match status" value="3"/>
</dbReference>
<dbReference type="PROSITE" id="PS50222">
    <property type="entry name" value="EF_HAND_2"/>
    <property type="match status" value="2"/>
</dbReference>
<evidence type="ECO:0000256" key="10">
    <source>
        <dbReference type="ARBA" id="ARBA00062209"/>
    </source>
</evidence>
<dbReference type="Gene3D" id="1.10.238.10">
    <property type="entry name" value="EF-hand"/>
    <property type="match status" value="2"/>
</dbReference>
<evidence type="ECO:0000256" key="5">
    <source>
        <dbReference type="ARBA" id="ARBA00022737"/>
    </source>
</evidence>
<dbReference type="OrthoDB" id="26525at2759"/>
<feature type="region of interest" description="Disordered" evidence="12">
    <location>
        <begin position="427"/>
        <end position="448"/>
    </location>
</feature>
<dbReference type="AlphaFoldDB" id="A0A8M1GKD8"/>
<feature type="domain" description="EF-hand" evidence="13">
    <location>
        <begin position="249"/>
        <end position="284"/>
    </location>
</feature>
<evidence type="ECO:0000259" key="13">
    <source>
        <dbReference type="PROSITE" id="PS50222"/>
    </source>
</evidence>
<dbReference type="GO" id="GO:0005246">
    <property type="term" value="F:calcium channel regulator activity"/>
    <property type="evidence" value="ECO:0007669"/>
    <property type="project" value="TreeGrafter"/>
</dbReference>
<accession>A0A8M1GKD8</accession>
<feature type="compositionally biased region" description="Basic residues" evidence="12">
    <location>
        <begin position="155"/>
        <end position="169"/>
    </location>
</feature>
<gene>
    <name evidence="15" type="primary">CABP4</name>
</gene>